<gene>
    <name evidence="2" type="ORF">ACFONC_05240</name>
</gene>
<dbReference type="InterPro" id="IPR036388">
    <property type="entry name" value="WH-like_DNA-bd_sf"/>
</dbReference>
<protein>
    <submittedName>
        <fullName evidence="2">PadR family transcriptional regulator</fullName>
    </submittedName>
</protein>
<evidence type="ECO:0000259" key="1">
    <source>
        <dbReference type="Pfam" id="PF03551"/>
    </source>
</evidence>
<dbReference type="InterPro" id="IPR052509">
    <property type="entry name" value="Metal_resp_DNA-bind_regulator"/>
</dbReference>
<dbReference type="PANTHER" id="PTHR33169:SF14">
    <property type="entry name" value="TRANSCRIPTIONAL REGULATOR RV3488"/>
    <property type="match status" value="1"/>
</dbReference>
<dbReference type="Gene3D" id="1.10.10.10">
    <property type="entry name" value="Winged helix-like DNA-binding domain superfamily/Winged helix DNA-binding domain"/>
    <property type="match status" value="1"/>
</dbReference>
<proteinExistence type="predicted"/>
<comment type="caution">
    <text evidence="2">The sequence shown here is derived from an EMBL/GenBank/DDBJ whole genome shotgun (WGS) entry which is preliminary data.</text>
</comment>
<dbReference type="RefSeq" id="WP_386742661.1">
    <property type="nucleotide sequence ID" value="NZ_JBHRYA010000003.1"/>
</dbReference>
<dbReference type="EMBL" id="JBHRYA010000003">
    <property type="protein sequence ID" value="MFC3715553.1"/>
    <property type="molecule type" value="Genomic_DNA"/>
</dbReference>
<keyword evidence="3" id="KW-1185">Reference proteome</keyword>
<dbReference type="Proteomes" id="UP001595705">
    <property type="component" value="Unassembled WGS sequence"/>
</dbReference>
<dbReference type="InterPro" id="IPR036390">
    <property type="entry name" value="WH_DNA-bd_sf"/>
</dbReference>
<sequence>MTTELLSGLIPLHILHHAAQEDIYGQWMIEELRHHGYRIGPGTLYPMLHRLEERGYLQVREERNGRTMRRYYRATAKGKAAVTTARHHVAELFGEMADADIKNKRTGARRGRKT</sequence>
<dbReference type="Pfam" id="PF03551">
    <property type="entry name" value="PadR"/>
    <property type="match status" value="1"/>
</dbReference>
<dbReference type="InterPro" id="IPR005149">
    <property type="entry name" value="Tscrpt_reg_PadR_N"/>
</dbReference>
<feature type="domain" description="Transcription regulator PadR N-terminal" evidence="1">
    <location>
        <begin position="14"/>
        <end position="82"/>
    </location>
</feature>
<dbReference type="SUPFAM" id="SSF46785">
    <property type="entry name" value="Winged helix' DNA-binding domain"/>
    <property type="match status" value="1"/>
</dbReference>
<evidence type="ECO:0000313" key="3">
    <source>
        <dbReference type="Proteomes" id="UP001595705"/>
    </source>
</evidence>
<evidence type="ECO:0000313" key="2">
    <source>
        <dbReference type="EMBL" id="MFC3715553.1"/>
    </source>
</evidence>
<accession>A0ABV7XKF9</accession>
<reference evidence="3" key="1">
    <citation type="journal article" date="2019" name="Int. J. Syst. Evol. Microbiol.">
        <title>The Global Catalogue of Microorganisms (GCM) 10K type strain sequencing project: providing services to taxonomists for standard genome sequencing and annotation.</title>
        <authorList>
            <consortium name="The Broad Institute Genomics Platform"/>
            <consortium name="The Broad Institute Genome Sequencing Center for Infectious Disease"/>
            <person name="Wu L."/>
            <person name="Ma J."/>
        </authorList>
    </citation>
    <scope>NUCLEOTIDE SEQUENCE [LARGE SCALE GENOMIC DNA]</scope>
    <source>
        <strain evidence="3">KCTC 42441</strain>
    </source>
</reference>
<dbReference type="PANTHER" id="PTHR33169">
    <property type="entry name" value="PADR-FAMILY TRANSCRIPTIONAL REGULATOR"/>
    <property type="match status" value="1"/>
</dbReference>
<organism evidence="2 3">
    <name type="scientific">Luteimonas soli</name>
    <dbReference type="NCBI Taxonomy" id="1648966"/>
    <lineage>
        <taxon>Bacteria</taxon>
        <taxon>Pseudomonadati</taxon>
        <taxon>Pseudomonadota</taxon>
        <taxon>Gammaproteobacteria</taxon>
        <taxon>Lysobacterales</taxon>
        <taxon>Lysobacteraceae</taxon>
        <taxon>Luteimonas</taxon>
    </lineage>
</organism>
<name>A0ABV7XKF9_9GAMM</name>